<dbReference type="PROSITE" id="PS50879">
    <property type="entry name" value="RNASE_H_1"/>
    <property type="match status" value="1"/>
</dbReference>
<comment type="function">
    <text evidence="2 11">Endonuclease that specifically degrades the RNA of RNA-DNA hybrids.</text>
</comment>
<dbReference type="SUPFAM" id="SSF55658">
    <property type="entry name" value="L9 N-domain-like"/>
    <property type="match status" value="1"/>
</dbReference>
<keyword evidence="12" id="KW-0464">Manganese</keyword>
<dbReference type="RefSeq" id="WP_061949982.1">
    <property type="nucleotide sequence ID" value="NZ_LTAO01000037.1"/>
</dbReference>
<dbReference type="GO" id="GO:0046872">
    <property type="term" value="F:metal ion binding"/>
    <property type="evidence" value="ECO:0007669"/>
    <property type="project" value="UniProtKB-KW"/>
</dbReference>
<evidence type="ECO:0000256" key="2">
    <source>
        <dbReference type="ARBA" id="ARBA00004065"/>
    </source>
</evidence>
<dbReference type="GO" id="GO:0003676">
    <property type="term" value="F:nucleic acid binding"/>
    <property type="evidence" value="ECO:0007669"/>
    <property type="project" value="UniProtKB-UniRule"/>
</dbReference>
<evidence type="ECO:0000256" key="6">
    <source>
        <dbReference type="ARBA" id="ARBA00022722"/>
    </source>
</evidence>
<feature type="binding site" evidence="12">
    <location>
        <position position="204"/>
    </location>
    <ligand>
        <name>Mg(2+)</name>
        <dbReference type="ChEBI" id="CHEBI:18420"/>
        <label>1</label>
    </ligand>
</feature>
<evidence type="ECO:0000256" key="4">
    <source>
        <dbReference type="ARBA" id="ARBA00012180"/>
    </source>
</evidence>
<keyword evidence="8 11" id="KW-0255">Endonuclease</keyword>
<evidence type="ECO:0000256" key="10">
    <source>
        <dbReference type="ARBA" id="ARBA00022842"/>
    </source>
</evidence>
<keyword evidence="11" id="KW-0963">Cytoplasm</keyword>
<evidence type="ECO:0000313" key="14">
    <source>
        <dbReference type="EMBL" id="KYG27032.1"/>
    </source>
</evidence>
<feature type="binding site" evidence="12">
    <location>
        <position position="144"/>
    </location>
    <ligand>
        <name>Mg(2+)</name>
        <dbReference type="ChEBI" id="CHEBI:18420"/>
        <label>2</label>
    </ligand>
</feature>
<comment type="similarity">
    <text evidence="3 11">Belongs to the RNase H family.</text>
</comment>
<name>A0A161PXR8_9BACI</name>
<keyword evidence="7 11" id="KW-0479">Metal-binding</keyword>
<dbReference type="Proteomes" id="UP000075806">
    <property type="component" value="Unassembled WGS sequence"/>
</dbReference>
<organism evidence="14 15">
    <name type="scientific">Alkalihalobacillus trypoxylicola</name>
    <dbReference type="NCBI Taxonomy" id="519424"/>
    <lineage>
        <taxon>Bacteria</taxon>
        <taxon>Bacillati</taxon>
        <taxon>Bacillota</taxon>
        <taxon>Bacilli</taxon>
        <taxon>Bacillales</taxon>
        <taxon>Bacillaceae</taxon>
        <taxon>Alkalihalobacillus</taxon>
    </lineage>
</organism>
<dbReference type="GO" id="GO:0005737">
    <property type="term" value="C:cytoplasm"/>
    <property type="evidence" value="ECO:0007669"/>
    <property type="project" value="UniProtKB-SubCell"/>
</dbReference>
<dbReference type="InterPro" id="IPR009027">
    <property type="entry name" value="Ribosomal_bL9/RNase_H1_N"/>
</dbReference>
<evidence type="ECO:0000256" key="8">
    <source>
        <dbReference type="ARBA" id="ARBA00022759"/>
    </source>
</evidence>
<dbReference type="Pfam" id="PF01693">
    <property type="entry name" value="Cauli_VI"/>
    <property type="match status" value="1"/>
</dbReference>
<dbReference type="InterPro" id="IPR012337">
    <property type="entry name" value="RNaseH-like_sf"/>
</dbReference>
<evidence type="ECO:0000256" key="7">
    <source>
        <dbReference type="ARBA" id="ARBA00022723"/>
    </source>
</evidence>
<keyword evidence="9 11" id="KW-0378">Hydrolase</keyword>
<dbReference type="InterPro" id="IPR036397">
    <property type="entry name" value="RNaseH_sf"/>
</dbReference>
<dbReference type="InterPro" id="IPR017290">
    <property type="entry name" value="RNase_H_bac"/>
</dbReference>
<evidence type="ECO:0000256" key="12">
    <source>
        <dbReference type="PIRSR" id="PIRSR037839-1"/>
    </source>
</evidence>
<comment type="cofactor">
    <cofactor evidence="12">
        <name>Mn(2+)</name>
        <dbReference type="ChEBI" id="CHEBI:29035"/>
    </cofactor>
    <cofactor evidence="12">
        <name>Mg(2+)</name>
        <dbReference type="ChEBI" id="CHEBI:18420"/>
    </cofactor>
    <text evidence="12">Binds 2 metal ions per subunit. Manganese or magnesium.</text>
</comment>
<keyword evidence="6 11" id="KW-0540">Nuclease</keyword>
<accession>A0A161PXR8</accession>
<dbReference type="NCBIfam" id="NF046109">
    <property type="entry name" value="RNaseH_Halikb"/>
    <property type="match status" value="1"/>
</dbReference>
<dbReference type="STRING" id="519424.AZF04_11905"/>
<comment type="cofactor">
    <cofactor evidence="1">
        <name>Mg(2+)</name>
        <dbReference type="ChEBI" id="CHEBI:18420"/>
    </cofactor>
</comment>
<comment type="subcellular location">
    <subcellularLocation>
        <location evidence="11">Cytoplasm</location>
    </subcellularLocation>
</comment>
<comment type="catalytic activity">
    <reaction evidence="11">
        <text>Endonucleolytic cleavage to 5'-phosphomonoester.</text>
        <dbReference type="EC" id="3.1.26.4"/>
    </reaction>
</comment>
<comment type="caution">
    <text evidence="14">The sequence shown here is derived from an EMBL/GenBank/DDBJ whole genome shotgun (WGS) entry which is preliminary data.</text>
</comment>
<evidence type="ECO:0000256" key="9">
    <source>
        <dbReference type="ARBA" id="ARBA00022801"/>
    </source>
</evidence>
<dbReference type="Gene3D" id="3.40.970.10">
    <property type="entry name" value="Ribonuclease H1, N-terminal domain"/>
    <property type="match status" value="1"/>
</dbReference>
<evidence type="ECO:0000256" key="1">
    <source>
        <dbReference type="ARBA" id="ARBA00001946"/>
    </source>
</evidence>
<dbReference type="OrthoDB" id="9811552at2"/>
<feature type="binding site" evidence="12">
    <location>
        <position position="121"/>
    </location>
    <ligand>
        <name>Mg(2+)</name>
        <dbReference type="ChEBI" id="CHEBI:18420"/>
        <label>2</label>
    </ligand>
</feature>
<evidence type="ECO:0000256" key="11">
    <source>
        <dbReference type="PIRNR" id="PIRNR037839"/>
    </source>
</evidence>
<evidence type="ECO:0000313" key="15">
    <source>
        <dbReference type="Proteomes" id="UP000075806"/>
    </source>
</evidence>
<dbReference type="GO" id="GO:0004523">
    <property type="term" value="F:RNA-DNA hybrid ribonuclease activity"/>
    <property type="evidence" value="ECO:0007669"/>
    <property type="project" value="UniProtKB-UniRule"/>
</dbReference>
<dbReference type="InterPro" id="IPR037056">
    <property type="entry name" value="RNase_H1_N_sf"/>
</dbReference>
<dbReference type="InterPro" id="IPR011320">
    <property type="entry name" value="RNase_H1_N"/>
</dbReference>
<reference evidence="14" key="1">
    <citation type="submission" date="2016-02" db="EMBL/GenBank/DDBJ databases">
        <title>Genome sequence of Bacillus trypoxylicola KCTC 13244(T).</title>
        <authorList>
            <person name="Jeong H."/>
            <person name="Park S.-H."/>
            <person name="Choi S.-K."/>
        </authorList>
    </citation>
    <scope>NUCLEOTIDE SEQUENCE [LARGE SCALE GENOMIC DNA]</scope>
    <source>
        <strain evidence="14">KCTC 13244</strain>
    </source>
</reference>
<dbReference type="FunFam" id="3.40.970.10:FF:000002">
    <property type="entry name" value="Ribonuclease H"/>
    <property type="match status" value="1"/>
</dbReference>
<keyword evidence="15" id="KW-1185">Reference proteome</keyword>
<dbReference type="AlphaFoldDB" id="A0A161PXR8"/>
<dbReference type="EC" id="3.1.26.4" evidence="4 11"/>
<dbReference type="Gene3D" id="3.30.420.10">
    <property type="entry name" value="Ribonuclease H-like superfamily/Ribonuclease H"/>
    <property type="match status" value="1"/>
</dbReference>
<gene>
    <name evidence="14" type="ORF">AZF04_11905</name>
</gene>
<dbReference type="PIRSF" id="PIRSF037839">
    <property type="entry name" value="Ribonuclease_H"/>
    <property type="match status" value="1"/>
</dbReference>
<protein>
    <recommendedName>
        <fullName evidence="5 11">Ribonuclease H</fullName>
        <ecNumber evidence="4 11">3.1.26.4</ecNumber>
    </recommendedName>
</protein>
<feature type="domain" description="RNase H type-1" evidence="13">
    <location>
        <begin position="70"/>
        <end position="208"/>
    </location>
</feature>
<evidence type="ECO:0000256" key="5">
    <source>
        <dbReference type="ARBA" id="ARBA00017721"/>
    </source>
</evidence>
<proteinExistence type="inferred from homology"/>
<evidence type="ECO:0000259" key="13">
    <source>
        <dbReference type="PROSITE" id="PS50879"/>
    </source>
</evidence>
<dbReference type="InterPro" id="IPR002156">
    <property type="entry name" value="RNaseH_domain"/>
</dbReference>
<dbReference type="EMBL" id="LTAO01000037">
    <property type="protein sequence ID" value="KYG27032.1"/>
    <property type="molecule type" value="Genomic_DNA"/>
</dbReference>
<sequence length="208" mass="23818">MSKKKFYVVWEGRKKGIFTTWKECEEQVKGYQGARFKSFPSIEEAKAAFDGNFKLKKKSAKKADLSNFSLDSEEIIWDSISVDVGSRGNPGIIEYKGVNTKTGEILFSHDEIPIGTNNMGEFLAIVHGLAYLQKIGSNQPIYSDSITGIKWVKQKRANATLVKNEETQYIWSLVERAENWLKENSYSNKIIKWQTEKWGEIKADYGRK</sequence>
<keyword evidence="10 11" id="KW-0460">Magnesium</keyword>
<dbReference type="SUPFAM" id="SSF53098">
    <property type="entry name" value="Ribonuclease H-like"/>
    <property type="match status" value="1"/>
</dbReference>
<feature type="binding site" evidence="12">
    <location>
        <position position="83"/>
    </location>
    <ligand>
        <name>Mg(2+)</name>
        <dbReference type="ChEBI" id="CHEBI:18420"/>
        <label>1</label>
    </ligand>
</feature>
<evidence type="ECO:0000256" key="3">
    <source>
        <dbReference type="ARBA" id="ARBA00005300"/>
    </source>
</evidence>